<keyword evidence="4" id="KW-1185">Reference proteome</keyword>
<sequence>MKLVKFAWIGLVASLLASSVNAIEVDEIVEKASRAAYYQGKDGKAKLSMTITDAQGRERQRELTILRRNDDGDTGKQKFFVYFERPSDVKGTTFLVWKNPGADDERWLYLPALDLVKRIAASDDRTSFVGSHYFYEDVSGRDPAMDEHKLVEETADYYVLESTPKDKSTAEFASYKSWVHKATFLAVKTEYLGEDGEAYRVYEALDVKEVDGYYTVVAGRMTDTRIGGYTTIINKGVEYDIDLEESLFEERSLRNPPRRQLR</sequence>
<feature type="domain" description="Uncharacterized protein TP-0789" evidence="2">
    <location>
        <begin position="75"/>
        <end position="254"/>
    </location>
</feature>
<proteinExistence type="predicted"/>
<dbReference type="Gene3D" id="2.50.20.10">
    <property type="entry name" value="Lipoprotein localisation LolA/LolB/LppX"/>
    <property type="match status" value="1"/>
</dbReference>
<evidence type="ECO:0000313" key="4">
    <source>
        <dbReference type="Proteomes" id="UP000526501"/>
    </source>
</evidence>
<name>A0A7X1B4R3_9BACT</name>
<keyword evidence="3" id="KW-0449">Lipoprotein</keyword>
<protein>
    <submittedName>
        <fullName evidence="3">Outer membrane lipoprotein-sorting protein</fullName>
    </submittedName>
</protein>
<dbReference type="EMBL" id="JACHVC010000006">
    <property type="protein sequence ID" value="MBC2605606.1"/>
    <property type="molecule type" value="Genomic_DNA"/>
</dbReference>
<organism evidence="3 4">
    <name type="scientific">Pelagicoccus albus</name>
    <dbReference type="NCBI Taxonomy" id="415222"/>
    <lineage>
        <taxon>Bacteria</taxon>
        <taxon>Pseudomonadati</taxon>
        <taxon>Verrucomicrobiota</taxon>
        <taxon>Opitutia</taxon>
        <taxon>Puniceicoccales</taxon>
        <taxon>Pelagicoccaceae</taxon>
        <taxon>Pelagicoccus</taxon>
    </lineage>
</organism>
<dbReference type="AlphaFoldDB" id="A0A7X1B4R3"/>
<dbReference type="Proteomes" id="UP000526501">
    <property type="component" value="Unassembled WGS sequence"/>
</dbReference>
<reference evidence="3 4" key="1">
    <citation type="submission" date="2020-07" db="EMBL/GenBank/DDBJ databases">
        <authorList>
            <person name="Feng X."/>
        </authorList>
    </citation>
    <scope>NUCLEOTIDE SEQUENCE [LARGE SCALE GENOMIC DNA]</scope>
    <source>
        <strain evidence="3 4">JCM23202</strain>
    </source>
</reference>
<accession>A0A7X1B4R3</accession>
<feature type="signal peptide" evidence="1">
    <location>
        <begin position="1"/>
        <end position="22"/>
    </location>
</feature>
<dbReference type="RefSeq" id="WP_185659476.1">
    <property type="nucleotide sequence ID" value="NZ_CAWPOO010000006.1"/>
</dbReference>
<evidence type="ECO:0000256" key="1">
    <source>
        <dbReference type="SAM" id="SignalP"/>
    </source>
</evidence>
<evidence type="ECO:0000313" key="3">
    <source>
        <dbReference type="EMBL" id="MBC2605606.1"/>
    </source>
</evidence>
<dbReference type="CDD" id="cd16329">
    <property type="entry name" value="LolA_like"/>
    <property type="match status" value="1"/>
</dbReference>
<gene>
    <name evidence="3" type="ORF">H5P27_06070</name>
</gene>
<feature type="chain" id="PRO_5031138972" evidence="1">
    <location>
        <begin position="23"/>
        <end position="262"/>
    </location>
</feature>
<dbReference type="InterPro" id="IPR033399">
    <property type="entry name" value="TP_0789-like"/>
</dbReference>
<dbReference type="Pfam" id="PF17131">
    <property type="entry name" value="LolA_like"/>
    <property type="match status" value="1"/>
</dbReference>
<evidence type="ECO:0000259" key="2">
    <source>
        <dbReference type="Pfam" id="PF17131"/>
    </source>
</evidence>
<keyword evidence="1" id="KW-0732">Signal</keyword>
<comment type="caution">
    <text evidence="3">The sequence shown here is derived from an EMBL/GenBank/DDBJ whole genome shotgun (WGS) entry which is preliminary data.</text>
</comment>